<protein>
    <submittedName>
        <fullName evidence="1">Uncharacterized protein</fullName>
    </submittedName>
</protein>
<dbReference type="EMBL" id="PVTE01000010">
    <property type="protein sequence ID" value="PRY37592.1"/>
    <property type="molecule type" value="Genomic_DNA"/>
</dbReference>
<name>A0A2T0SW01_9BACT</name>
<dbReference type="Proteomes" id="UP000238375">
    <property type="component" value="Unassembled WGS sequence"/>
</dbReference>
<dbReference type="AlphaFoldDB" id="A0A2T0SW01"/>
<accession>A0A2T0SW01</accession>
<keyword evidence="2" id="KW-1185">Reference proteome</keyword>
<proteinExistence type="predicted"/>
<dbReference type="RefSeq" id="WP_106138312.1">
    <property type="nucleotide sequence ID" value="NZ_PVTE01000010.1"/>
</dbReference>
<reference evidence="1 2" key="1">
    <citation type="submission" date="2018-03" db="EMBL/GenBank/DDBJ databases">
        <title>Genomic Encyclopedia of Archaeal and Bacterial Type Strains, Phase II (KMG-II): from individual species to whole genera.</title>
        <authorList>
            <person name="Goeker M."/>
        </authorList>
    </citation>
    <scope>NUCLEOTIDE SEQUENCE [LARGE SCALE GENOMIC DNA]</scope>
    <source>
        <strain evidence="1 2">DSM 28354</strain>
    </source>
</reference>
<sequence length="139" mass="16136">MHFEGDTCTLSFGLHPRQNQVQLLGTLWPQDSANPYYDAIRPAVRFSTLFRETDLDLLQQWLLTGADGDIRLPEPLQLARRLSPAGSDPLLFEIQFDLSEIPAWWHWDTSFPLSVRLDVRQREVSFLAESLNKQHWFAN</sequence>
<dbReference type="OrthoDB" id="957000at2"/>
<evidence type="ECO:0000313" key="2">
    <source>
        <dbReference type="Proteomes" id="UP000238375"/>
    </source>
</evidence>
<gene>
    <name evidence="1" type="ORF">CLV58_11061</name>
</gene>
<organism evidence="1 2">
    <name type="scientific">Spirosoma oryzae</name>
    <dbReference type="NCBI Taxonomy" id="1469603"/>
    <lineage>
        <taxon>Bacteria</taxon>
        <taxon>Pseudomonadati</taxon>
        <taxon>Bacteroidota</taxon>
        <taxon>Cytophagia</taxon>
        <taxon>Cytophagales</taxon>
        <taxon>Cytophagaceae</taxon>
        <taxon>Spirosoma</taxon>
    </lineage>
</organism>
<evidence type="ECO:0000313" key="1">
    <source>
        <dbReference type="EMBL" id="PRY37592.1"/>
    </source>
</evidence>
<comment type="caution">
    <text evidence="1">The sequence shown here is derived from an EMBL/GenBank/DDBJ whole genome shotgun (WGS) entry which is preliminary data.</text>
</comment>